<keyword evidence="4" id="KW-0779">Telomere</keyword>
<feature type="compositionally biased region" description="Basic and acidic residues" evidence="7">
    <location>
        <begin position="1722"/>
        <end position="1740"/>
    </location>
</feature>
<dbReference type="GO" id="GO:0000723">
    <property type="term" value="P:telomere maintenance"/>
    <property type="evidence" value="ECO:0007669"/>
    <property type="project" value="TreeGrafter"/>
</dbReference>
<feature type="region of interest" description="Disordered" evidence="7">
    <location>
        <begin position="2213"/>
        <end position="2310"/>
    </location>
</feature>
<dbReference type="Proteomes" id="UP000504618">
    <property type="component" value="Unplaced"/>
</dbReference>
<evidence type="ECO:0000259" key="8">
    <source>
        <dbReference type="Pfam" id="PF12231"/>
    </source>
</evidence>
<dbReference type="RefSeq" id="XP_024886471.1">
    <property type="nucleotide sequence ID" value="XM_025030703.1"/>
</dbReference>
<feature type="region of interest" description="Disordered" evidence="7">
    <location>
        <begin position="1780"/>
        <end position="1802"/>
    </location>
</feature>
<evidence type="ECO:0000313" key="10">
    <source>
        <dbReference type="RefSeq" id="XP_024886471.1"/>
    </source>
</evidence>
<keyword evidence="9" id="KW-1185">Reference proteome</keyword>
<feature type="compositionally biased region" description="Basic and acidic residues" evidence="7">
    <location>
        <begin position="1928"/>
        <end position="1938"/>
    </location>
</feature>
<dbReference type="Pfam" id="PF12231">
    <property type="entry name" value="Rif1_N"/>
    <property type="match status" value="1"/>
</dbReference>
<gene>
    <name evidence="10" type="primary">LOC112463973</name>
</gene>
<feature type="compositionally biased region" description="Basic and acidic residues" evidence="7">
    <location>
        <begin position="1319"/>
        <end position="1344"/>
    </location>
</feature>
<dbReference type="OrthoDB" id="5399929at2759"/>
<feature type="region of interest" description="Disordered" evidence="7">
    <location>
        <begin position="1043"/>
        <end position="1111"/>
    </location>
</feature>
<evidence type="ECO:0000256" key="2">
    <source>
        <dbReference type="ARBA" id="ARBA00004574"/>
    </source>
</evidence>
<dbReference type="PANTHER" id="PTHR22928">
    <property type="entry name" value="TELOMERE-ASSOCIATED PROTEIN RIF1"/>
    <property type="match status" value="1"/>
</dbReference>
<feature type="region of interest" description="Disordered" evidence="7">
    <location>
        <begin position="908"/>
        <end position="928"/>
    </location>
</feature>
<evidence type="ECO:0000256" key="5">
    <source>
        <dbReference type="ARBA" id="ARBA00023242"/>
    </source>
</evidence>
<feature type="domain" description="Telomere-associated protein Rif1 N-terminal" evidence="8">
    <location>
        <begin position="172"/>
        <end position="370"/>
    </location>
</feature>
<feature type="compositionally biased region" description="Polar residues" evidence="7">
    <location>
        <begin position="1746"/>
        <end position="1759"/>
    </location>
</feature>
<keyword evidence="6" id="KW-0131">Cell cycle</keyword>
<reference evidence="10" key="1">
    <citation type="submission" date="2025-08" db="UniProtKB">
        <authorList>
            <consortium name="RefSeq"/>
        </authorList>
    </citation>
    <scope>IDENTIFICATION</scope>
    <source>
        <tissue evidence="10">Whole body</tissue>
    </source>
</reference>
<dbReference type="GeneID" id="112463973"/>
<feature type="compositionally biased region" description="Basic and acidic residues" evidence="7">
    <location>
        <begin position="1292"/>
        <end position="1301"/>
    </location>
</feature>
<evidence type="ECO:0000256" key="7">
    <source>
        <dbReference type="SAM" id="MobiDB-lite"/>
    </source>
</evidence>
<name>A0A6J1R038_9HYME</name>
<dbReference type="InterPro" id="IPR022031">
    <property type="entry name" value="Rif1_N"/>
</dbReference>
<dbReference type="SUPFAM" id="SSF48371">
    <property type="entry name" value="ARM repeat"/>
    <property type="match status" value="1"/>
</dbReference>
<feature type="compositionally biased region" description="Polar residues" evidence="7">
    <location>
        <begin position="1075"/>
        <end position="1097"/>
    </location>
</feature>
<feature type="region of interest" description="Disordered" evidence="7">
    <location>
        <begin position="1720"/>
        <end position="1761"/>
    </location>
</feature>
<dbReference type="GO" id="GO:0140445">
    <property type="term" value="C:chromosome, telomeric repeat region"/>
    <property type="evidence" value="ECO:0007669"/>
    <property type="project" value="TreeGrafter"/>
</dbReference>
<feature type="compositionally biased region" description="Low complexity" evidence="7">
    <location>
        <begin position="2289"/>
        <end position="2304"/>
    </location>
</feature>
<feature type="compositionally biased region" description="Polar residues" evidence="7">
    <location>
        <begin position="1168"/>
        <end position="1188"/>
    </location>
</feature>
<evidence type="ECO:0000256" key="4">
    <source>
        <dbReference type="ARBA" id="ARBA00022895"/>
    </source>
</evidence>
<dbReference type="PANTHER" id="PTHR22928:SF3">
    <property type="entry name" value="TELOMERE-ASSOCIATED PROTEIN RIF1"/>
    <property type="match status" value="1"/>
</dbReference>
<comment type="subcellular location">
    <subcellularLocation>
        <location evidence="2">Chromosome</location>
        <location evidence="2">Telomere</location>
    </subcellularLocation>
    <subcellularLocation>
        <location evidence="1">Nucleus</location>
    </subcellularLocation>
</comment>
<dbReference type="InterPro" id="IPR016024">
    <property type="entry name" value="ARM-type_fold"/>
</dbReference>
<proteinExistence type="predicted"/>
<feature type="region of interest" description="Disordered" evidence="7">
    <location>
        <begin position="1423"/>
        <end position="1462"/>
    </location>
</feature>
<organism evidence="9 10">
    <name type="scientific">Temnothorax curvispinosus</name>
    <dbReference type="NCBI Taxonomy" id="300111"/>
    <lineage>
        <taxon>Eukaryota</taxon>
        <taxon>Metazoa</taxon>
        <taxon>Ecdysozoa</taxon>
        <taxon>Arthropoda</taxon>
        <taxon>Hexapoda</taxon>
        <taxon>Insecta</taxon>
        <taxon>Pterygota</taxon>
        <taxon>Neoptera</taxon>
        <taxon>Endopterygota</taxon>
        <taxon>Hymenoptera</taxon>
        <taxon>Apocrita</taxon>
        <taxon>Aculeata</taxon>
        <taxon>Formicoidea</taxon>
        <taxon>Formicidae</taxon>
        <taxon>Myrmicinae</taxon>
        <taxon>Temnothorax</taxon>
    </lineage>
</organism>
<accession>A0A6J1R038</accession>
<feature type="compositionally biased region" description="Polar residues" evidence="7">
    <location>
        <begin position="1046"/>
        <end position="1065"/>
    </location>
</feature>
<feature type="compositionally biased region" description="Basic and acidic residues" evidence="7">
    <location>
        <begin position="1372"/>
        <end position="1391"/>
    </location>
</feature>
<feature type="region of interest" description="Disordered" evidence="7">
    <location>
        <begin position="1501"/>
        <end position="1576"/>
    </location>
</feature>
<evidence type="ECO:0000313" key="9">
    <source>
        <dbReference type="Proteomes" id="UP000504618"/>
    </source>
</evidence>
<dbReference type="CDD" id="cd14267">
    <property type="entry name" value="Rif1_CTD_C-II_like"/>
    <property type="match status" value="1"/>
</dbReference>
<feature type="compositionally biased region" description="Polar residues" evidence="7">
    <location>
        <begin position="2236"/>
        <end position="2261"/>
    </location>
</feature>
<feature type="compositionally biased region" description="Basic and acidic residues" evidence="7">
    <location>
        <begin position="1189"/>
        <end position="1210"/>
    </location>
</feature>
<feature type="compositionally biased region" description="Basic and acidic residues" evidence="7">
    <location>
        <begin position="2223"/>
        <end position="2235"/>
    </location>
</feature>
<evidence type="ECO:0000256" key="1">
    <source>
        <dbReference type="ARBA" id="ARBA00004123"/>
    </source>
</evidence>
<feature type="region of interest" description="Disordered" evidence="7">
    <location>
        <begin position="1291"/>
        <end position="1391"/>
    </location>
</feature>
<keyword evidence="3" id="KW-0158">Chromosome</keyword>
<evidence type="ECO:0000256" key="3">
    <source>
        <dbReference type="ARBA" id="ARBA00022454"/>
    </source>
</evidence>
<feature type="compositionally biased region" description="Polar residues" evidence="7">
    <location>
        <begin position="2213"/>
        <end position="2222"/>
    </location>
</feature>
<dbReference type="GO" id="GO:0005634">
    <property type="term" value="C:nucleus"/>
    <property type="evidence" value="ECO:0007669"/>
    <property type="project" value="UniProtKB-SubCell"/>
</dbReference>
<feature type="compositionally biased region" description="Basic and acidic residues" evidence="7">
    <location>
        <begin position="1157"/>
        <end position="1167"/>
    </location>
</feature>
<feature type="region of interest" description="Disordered" evidence="7">
    <location>
        <begin position="1155"/>
        <end position="1260"/>
    </location>
</feature>
<keyword evidence="5" id="KW-0539">Nucleus</keyword>
<feature type="region of interest" description="Disordered" evidence="7">
    <location>
        <begin position="1920"/>
        <end position="1945"/>
    </location>
</feature>
<protein>
    <submittedName>
        <fullName evidence="10">Telomere-associated protein RIF1-like isoform X1</fullName>
    </submittedName>
</protein>
<feature type="region of interest" description="Disordered" evidence="7">
    <location>
        <begin position="1123"/>
        <end position="1142"/>
    </location>
</feature>
<evidence type="ECO:0000256" key="6">
    <source>
        <dbReference type="ARBA" id="ARBA00023306"/>
    </source>
</evidence>
<feature type="compositionally biased region" description="Basic and acidic residues" evidence="7">
    <location>
        <begin position="1537"/>
        <end position="1554"/>
    </location>
</feature>
<sequence>MAAITSATFQKMLKALNGNVKEKREALTYIASQAKKLETSGTINEERYKDLCRLVIEAFWKHEGTLQNEAVGAFNAIVREFQLHPLHLFESMIVTDKKTRLKIFKLLEVLDDHAISAAANDGQVLNFFKHCLVNVQPSLMEWLTPTACVDNLQMLTKIEQQPLSEEEKLEEDINSHALALLRRLYRLASKTFDQSVQKYNELLMDKIITLAYMGHKRQRGPALKLMQQAITTNLAAHIRKDYPDVWAQYKTNLQSTYYKRMLLLVAACELDWTTQWNITIQFLGTDLHRGASLINNLLSVEEKAFKSVDPIIRRQAFLSWKLLIDNFALDHQELATARRIKLLCIPLNAKNSKTELIALTKLEVWWHLIIKLYKDIVKFVTPVITQFLNYCFGPLGDTPLLSSKFDVVASPGKRFFKTKVIAVDALCQLLVTKEDLFVVCPPMLEERLPHAISYEVFQECSKNIIHSIAEALLILGQLTDKEMKNRFQLGKTLWTSLMIYIRNVKLETKDHLYRDVILVVTELANHIDKLMVRDMIFKVILPDVNSAIEKTEFHDNSLPEMVLKLLTSPILDEMLKYILDYDSNTIKCLLERCVSPEFTYSSGVLGFLETIMENLKSVYNARKNNDSNELAYIEIWSMIAEILTKYIRNTEISGNDNFKVMVLILSFPFCTHIEDLELIKSQAIVWETVYKEVELHSVMTTTKSNEILMDTASMMRNCLSTNRSCCTFIVNCLDALLSTLDYESLLTQDEIPSILQLIIDVIIISFNDVQNLNTEIALKKLSAILITTYGHNLQRVVSYLRNCKSVVKLMLSSQTKALFKEVANTWECIISIFKGLNKQLDHELLSLYKEAITLAMNHANPEIRSLTQSIFEIRDNLNSTAKCILDEIKKPSVTALVSFLNRKSTTTKSVSSKSSEKNDKNTLTLPEPDSQDYVYIKTDLKFDVNRLTEHQKENLKRKREDIPALYNDLSQSSSQNTQNLQQWFDINIIKHINEIDKVSNKKSDSTMQKSIDNDANKENKVTIKRTEVFNATDKISVVDDIHSNELDGNTGENTVNTKQNESSTKISKKDESNEGQDASKQTNLSPQASFSGKNTTSKADEEADAAETIGSVAKKLDFESRDEFPEDKMYEQQSSPSMLDGIKRRHRNSMTKLTSSLKDDETVEVQKDSSTTSVQTTLRVKTSQGKLDTNSKQKSDDDTDIKENSNENKKGIKRKYVLDTESDGSIQRRKRKLVTSTKSHNDDGGETSRSSNNVFPDIDMGNVSQRVKNEISRLKINMVFDCPVVNRRRVKHPDEGERETVVHGLRKYGTPDNRSLKLKSVDAKSQEEPKRSPRTQEKNVKDVDDTQQVTLRRRGRPSKQESNKNNLVVNKDVNKDDNKDRDKDVKKSNEAIDKAELKNADTGVTHVISMSNQAAQEIGFKAQDEEPDKDNLKSNSDVEPAKLTESLSEQSQDEVEDVVESSQIPNVGSKLDKICNEKQCFIMINKMTNVQAVKTSDTTVDKKHVPDVPESIPMDCGDNNVPDPCEELDEANPDSSTETKNEENIDSIDKDSVQKTDNSNVRSLMSEEQRTIDNSSTIKSTSVITFSSPRSSSKIFSKPKPFGTGRAAHMLGLVTNQARLSVDNPPIVLEEESFKIFDDLKKSKKDAENEMSTSKKTLMVKEMDKIGGPSGSRQEKIFSNMRSTDYSASSSSNTFTTLKNDGEKLSFKLNKGASDCLLTESSVDKENERSVSPPREKDDLPILEWSSANPPSLTASPSASILKRHRSSFSEPDLDLTPKRKRVSFADPPVSKEMSYEISTESPQKVIKYSGSRSLTPRKDSPRFKQTKLKLIPFDTEKLINEDSTQNESGTEVATEIEKKNESLTKIFEAYAEDIDEQMPSDSLENSNNENIETNSCTRMDVIDELELAQEIEIATEPVVSEDQQILSREDSNDHSLPDVETEDVSETQQDIFDGMDGKTNVTVIQTRQNDNTIQNNSIDSIKLNVTDDSVIAGLPTKDDNLSMEDTVDIQNVTGLSSMNADEIFCERPVRSSTRTTENIAEQDTLPVTDSVFASLSTTQNTQNQEARNNAELDPAFLDSTEPIYPTLSSCVEPINSIVERLTYPLWKHSLSMYFANRNMQTIGDLAQLSEREIDRMPVKGKPKTEFVKKVLESFEGTHMPQTELSDKKSNEVEQLPTKTADETPTVSIATISDIETGSARIDSESLTCSTPVIRFTGNTSDLPRRNSPIEDSDKTQSITSDMDISLEPTISGNPDLSVSDTTKRDGQTSAKIPIAAEMSKPGTSTDNSEPVPIPSSSSESIGSLDAAKNPARSSSAYDELLITHSSIGTNTNEISSTIPTVETSTKSVASQMSLAELLDEIDVNQVMESAVRRCNPEAILLQYKVKMAHLKEGELLKETIKMLGLQDKQQVNDASLKAACRACGLNKVLLRLPDIFSHDKQFFDKVLKLYCKKLNIADGLNSLDFSQLKSAICKKCTSSEIIEILSEKLKQEEQEGIKQSMPELSTSLNAMLQRLPMDVIISHTVANEELIPASVVLNIALQNNSSGDIAQALKQSPVMARRVLKKLWTPQFMVAHIEKNDVPKESLLNIFKGVSSKLDARELLNAYHEAMMSKLNDVKDSEDFKKLFQKRE</sequence>